<dbReference type="Gene3D" id="4.10.1060.10">
    <property type="entry name" value="Zinc finger, RanBP2-type"/>
    <property type="match status" value="1"/>
</dbReference>
<evidence type="ECO:0000256" key="6">
    <source>
        <dbReference type="ARBA" id="ARBA00022833"/>
    </source>
</evidence>
<dbReference type="Gene3D" id="3.10.20.90">
    <property type="entry name" value="Phosphatidylinositol 3-kinase Catalytic Subunit, Chain A, domain 1"/>
    <property type="match status" value="1"/>
</dbReference>
<dbReference type="GO" id="GO:0043130">
    <property type="term" value="F:ubiquitin binding"/>
    <property type="evidence" value="ECO:0007669"/>
    <property type="project" value="TreeGrafter"/>
</dbReference>
<evidence type="ECO:0000256" key="5">
    <source>
        <dbReference type="ARBA" id="ARBA00022771"/>
    </source>
</evidence>
<dbReference type="InterPro" id="IPR016563">
    <property type="entry name" value="Npl4"/>
</dbReference>
<sequence length="520" mass="57750">MIVRVQGRDRIMRIEVETGATIADLVAEINNRTGSVCTSLAREGKEVSQGSIAENGIEHGDMLTAEYEVQAQAPPPETSETPETPDTPETRATAKSSPALHTGCTHGPTGMCANCAPEDSWLSQSFENRRFISQGAHEEFMVSQGRELYLQTHLPPLCKTHPSDGRCNRCMPKEIALTRQPFRAVDHIELHDRNLLEQLVSHYREKRTQMAVLLVGRYSEYTEVAKGVKAEVFATVHIEQKNLSDGFILNQSDRALCGKDESLNKLLSLLQMEIVGIAYTRLRETEIPFITGLEVDFITKLQNLFPDMDKGTNKGSKFVTLVISGSRTQSEIFEFMGTMLAMELVTDKLLKASESPTAMTIFPATALWTGSEGTKREHSIPVEYLVVRPTHGLTTNRTFFYSVPGERAPFRRGQDTSALKKHFQKRMKDSTVNGLSLQAISDFQVLLALSDMGLLTDALVECVSSGDDLRFTDMIFNNETDSLLEITKECKEVSTWSCHTCTLLNASSHTICEACGIPKT</sequence>
<proteinExistence type="predicted"/>
<dbReference type="GO" id="GO:0031965">
    <property type="term" value="C:nuclear membrane"/>
    <property type="evidence" value="ECO:0007669"/>
    <property type="project" value="UniProtKB-SubCell"/>
</dbReference>
<keyword evidence="5 7" id="KW-0863">Zinc-finger</keyword>
<gene>
    <name evidence="10" type="ORF">NEDG_00035</name>
</gene>
<keyword evidence="11" id="KW-1185">Reference proteome</keyword>
<dbReference type="InterPro" id="IPR036443">
    <property type="entry name" value="Znf_RanBP2_sf"/>
</dbReference>
<protein>
    <recommendedName>
        <fullName evidence="3">Nuclear protein localization protein 4</fullName>
    </recommendedName>
</protein>
<evidence type="ECO:0000256" key="8">
    <source>
        <dbReference type="SAM" id="MobiDB-lite"/>
    </source>
</evidence>
<dbReference type="PANTHER" id="PTHR12710:SF0">
    <property type="entry name" value="NUCLEAR PROTEIN LOCALIZATION PROTEIN 4 HOMOLOG"/>
    <property type="match status" value="1"/>
</dbReference>
<dbReference type="GO" id="GO:0006511">
    <property type="term" value="P:ubiquitin-dependent protein catabolic process"/>
    <property type="evidence" value="ECO:0007669"/>
    <property type="project" value="InterPro"/>
</dbReference>
<dbReference type="GeneID" id="93646385"/>
<dbReference type="GO" id="GO:0048471">
    <property type="term" value="C:perinuclear region of cytoplasm"/>
    <property type="evidence" value="ECO:0007669"/>
    <property type="project" value="UniProtKB-SubCell"/>
</dbReference>
<dbReference type="InterPro" id="IPR007717">
    <property type="entry name" value="NPL4_C"/>
</dbReference>
<dbReference type="SUPFAM" id="SSF90209">
    <property type="entry name" value="Ran binding protein zinc finger-like"/>
    <property type="match status" value="1"/>
</dbReference>
<dbReference type="STRING" id="1805483.A0A177EJK4"/>
<evidence type="ECO:0000313" key="11">
    <source>
        <dbReference type="Proteomes" id="UP000185944"/>
    </source>
</evidence>
<evidence type="ECO:0000256" key="3">
    <source>
        <dbReference type="ARBA" id="ARBA00019709"/>
    </source>
</evidence>
<evidence type="ECO:0000313" key="10">
    <source>
        <dbReference type="EMBL" id="OAG31560.1"/>
    </source>
</evidence>
<accession>A0A177EJK4</accession>
<evidence type="ECO:0000256" key="1">
    <source>
        <dbReference type="ARBA" id="ARBA00004335"/>
    </source>
</evidence>
<organism evidence="10 11">
    <name type="scientific">Nematocida displodere</name>
    <dbReference type="NCBI Taxonomy" id="1805483"/>
    <lineage>
        <taxon>Eukaryota</taxon>
        <taxon>Fungi</taxon>
        <taxon>Fungi incertae sedis</taxon>
        <taxon>Microsporidia</taxon>
        <taxon>Nematocida</taxon>
    </lineage>
</organism>
<evidence type="ECO:0000256" key="4">
    <source>
        <dbReference type="ARBA" id="ARBA00022723"/>
    </source>
</evidence>
<dbReference type="GO" id="GO:0031625">
    <property type="term" value="F:ubiquitin protein ligase binding"/>
    <property type="evidence" value="ECO:0007669"/>
    <property type="project" value="TreeGrafter"/>
</dbReference>
<dbReference type="PANTHER" id="PTHR12710">
    <property type="entry name" value="NUCLEAR PROTEIN LOCALIZATION 4"/>
    <property type="match status" value="1"/>
</dbReference>
<evidence type="ECO:0000259" key="9">
    <source>
        <dbReference type="PROSITE" id="PS50199"/>
    </source>
</evidence>
<dbReference type="GO" id="GO:0008270">
    <property type="term" value="F:zinc ion binding"/>
    <property type="evidence" value="ECO:0007669"/>
    <property type="project" value="UniProtKB-KW"/>
</dbReference>
<comment type="caution">
    <text evidence="10">The sequence shown here is derived from an EMBL/GenBank/DDBJ whole genome shotgun (WGS) entry which is preliminary data.</text>
</comment>
<dbReference type="PROSITE" id="PS01358">
    <property type="entry name" value="ZF_RANBP2_1"/>
    <property type="match status" value="1"/>
</dbReference>
<evidence type="ECO:0000256" key="7">
    <source>
        <dbReference type="PROSITE-ProRule" id="PRU00322"/>
    </source>
</evidence>
<comment type="subcellular location">
    <subcellularLocation>
        <location evidence="2">Cytoplasm</location>
        <location evidence="2">Perinuclear region</location>
    </subcellularLocation>
    <subcellularLocation>
        <location evidence="1">Nucleus membrane</location>
        <topology evidence="1">Peripheral membrane protein</topology>
        <orientation evidence="1">Cytoplasmic side</orientation>
    </subcellularLocation>
</comment>
<dbReference type="SMART" id="SM00547">
    <property type="entry name" value="ZnF_RBZ"/>
    <property type="match status" value="1"/>
</dbReference>
<keyword evidence="6" id="KW-0862">Zinc</keyword>
<dbReference type="Proteomes" id="UP000185944">
    <property type="component" value="Unassembled WGS sequence"/>
</dbReference>
<dbReference type="InterPro" id="IPR001876">
    <property type="entry name" value="Znf_RanBP2"/>
</dbReference>
<dbReference type="EMBL" id="LTDL01000014">
    <property type="protein sequence ID" value="OAG31560.1"/>
    <property type="molecule type" value="Genomic_DNA"/>
</dbReference>
<dbReference type="OrthoDB" id="10251089at2759"/>
<reference evidence="10 11" key="1">
    <citation type="submission" date="2016-02" db="EMBL/GenBank/DDBJ databases">
        <title>Discovery of a natural microsporidian pathogen with a broad tissue tropism in Caenorhabditis elegans.</title>
        <authorList>
            <person name="Luallen R.J."/>
            <person name="Reinke A.W."/>
            <person name="Tong L."/>
            <person name="Botts M.R."/>
            <person name="Felix M.-A."/>
            <person name="Troemel E.R."/>
        </authorList>
    </citation>
    <scope>NUCLEOTIDE SEQUENCE [LARGE SCALE GENOMIC DNA]</scope>
    <source>
        <strain evidence="10 11">JUm2807</strain>
    </source>
</reference>
<dbReference type="RefSeq" id="XP_067545161.1">
    <property type="nucleotide sequence ID" value="XM_067687453.1"/>
</dbReference>
<feature type="region of interest" description="Disordered" evidence="8">
    <location>
        <begin position="71"/>
        <end position="102"/>
    </location>
</feature>
<dbReference type="AlphaFoldDB" id="A0A177EJK4"/>
<dbReference type="Pfam" id="PF05021">
    <property type="entry name" value="NPL4"/>
    <property type="match status" value="1"/>
</dbReference>
<name>A0A177EJK4_9MICR</name>
<dbReference type="PROSITE" id="PS50199">
    <property type="entry name" value="ZF_RANBP2_2"/>
    <property type="match status" value="1"/>
</dbReference>
<feature type="domain" description="RanBP2-type" evidence="9">
    <location>
        <begin position="492"/>
        <end position="520"/>
    </location>
</feature>
<dbReference type="Pfam" id="PF05020">
    <property type="entry name" value="zf-NPL4"/>
    <property type="match status" value="1"/>
</dbReference>
<keyword evidence="4" id="KW-0479">Metal-binding</keyword>
<dbReference type="InterPro" id="IPR007716">
    <property type="entry name" value="NPL4_Zn-bd_put"/>
</dbReference>
<evidence type="ECO:0000256" key="2">
    <source>
        <dbReference type="ARBA" id="ARBA00004556"/>
    </source>
</evidence>
<dbReference type="VEuPathDB" id="MicrosporidiaDB:NEDG_00035"/>